<evidence type="ECO:0000313" key="1">
    <source>
        <dbReference type="EMBL" id="AMN47462.1"/>
    </source>
</evidence>
<keyword evidence="2" id="KW-1185">Reference proteome</keyword>
<dbReference type="OrthoDB" id="5979319at2"/>
<evidence type="ECO:0008006" key="3">
    <source>
        <dbReference type="Google" id="ProtNLM"/>
    </source>
</evidence>
<sequence length="453" mass="51053">MAKSNRHRGRTHWRIGAVAFGLTVGIVQAQAQDTLQAERSRRTIYALDLNAGVDYSDNVTRVLASGDEIEETIGSVGFTLMLDHEGRRVRSNVAADLAWLNYFDNTFDDEVVGYFDGDLTLELVPERIQWVFLESFGQIRTDPLSAETADNREYVNYFTTGPDFTLGLGGANFLRLSGRYSDNTYEDLAFDNTRYSGTLTLGRRLTDTNVLSINVSSDRVEFDKESINTDIDRQAAYLNYSAQGARTGLNASVGYTEVEIQGETSSGLLAELDLTRRLSPSSSVFLSAGTRFSDAGDVFRDALDRRTRFEGQLRDATLTQATDDAFEYRSFGAGYNWQRNRTTLRLGVEWSEERYERATDLDRTVVTWSTLIRRELSRTLSVSLQGRYYQQEYDASGFDDDEIEARLGGLWRLGRRMGLTFNYQYFHRKASNVTSGSTENRVGMTFVYSLGAG</sequence>
<dbReference type="AlphaFoldDB" id="A0A127FAL2"/>
<dbReference type="InterPro" id="IPR018759">
    <property type="entry name" value="BBP2_2"/>
</dbReference>
<dbReference type="KEGG" id="sdf:ACG33_10180"/>
<dbReference type="Pfam" id="PF10082">
    <property type="entry name" value="BBP2_2"/>
    <property type="match status" value="1"/>
</dbReference>
<name>A0A127FAL2_STEDE</name>
<organism evidence="1 2">
    <name type="scientific">Steroidobacter denitrificans</name>
    <dbReference type="NCBI Taxonomy" id="465721"/>
    <lineage>
        <taxon>Bacteria</taxon>
        <taxon>Pseudomonadati</taxon>
        <taxon>Pseudomonadota</taxon>
        <taxon>Gammaproteobacteria</taxon>
        <taxon>Steroidobacterales</taxon>
        <taxon>Steroidobacteraceae</taxon>
        <taxon>Steroidobacter</taxon>
    </lineage>
</organism>
<dbReference type="EMBL" id="CP011971">
    <property type="protein sequence ID" value="AMN47462.1"/>
    <property type="molecule type" value="Genomic_DNA"/>
</dbReference>
<accession>A0A127FAL2</accession>
<evidence type="ECO:0000313" key="2">
    <source>
        <dbReference type="Proteomes" id="UP000070250"/>
    </source>
</evidence>
<protein>
    <recommendedName>
        <fullName evidence="3">TIGR03016 family PEP-CTERM system-associated outer membrane protein</fullName>
    </recommendedName>
</protein>
<reference evidence="1 2" key="1">
    <citation type="submission" date="2015-06" db="EMBL/GenBank/DDBJ databases">
        <title>A Comprehensive Approach to Explore the Metabolic and Phylogenetic Diversity of Bacterial Steroid Degradation in the Environment: Testosterone as an Example.</title>
        <authorList>
            <person name="Yang F.-C."/>
            <person name="Chen Y.-L."/>
            <person name="Yu C.-P."/>
            <person name="Tang S.-L."/>
            <person name="Wang P.-H."/>
            <person name="Ismail W."/>
            <person name="Wang C.-H."/>
            <person name="Yang C.-Y."/>
            <person name="Chiang Y.-R."/>
        </authorList>
    </citation>
    <scope>NUCLEOTIDE SEQUENCE [LARGE SCALE GENOMIC DNA]</scope>
    <source>
        <strain evidence="1 2">DSM 18526</strain>
    </source>
</reference>
<gene>
    <name evidence="1" type="ORF">ACG33_10180</name>
</gene>
<proteinExistence type="predicted"/>
<dbReference type="SUPFAM" id="SSF56935">
    <property type="entry name" value="Porins"/>
    <property type="match status" value="1"/>
</dbReference>
<dbReference type="RefSeq" id="WP_066920917.1">
    <property type="nucleotide sequence ID" value="NZ_CP011971.1"/>
</dbReference>
<dbReference type="STRING" id="465721.ACG33_10180"/>
<dbReference type="Proteomes" id="UP000070250">
    <property type="component" value="Chromosome"/>
</dbReference>